<keyword evidence="3" id="KW-0732">Signal</keyword>
<dbReference type="AlphaFoldDB" id="A0AA88YP77"/>
<organism evidence="5 6">
    <name type="scientific">Pinctada imbricata</name>
    <name type="common">Atlantic pearl-oyster</name>
    <name type="synonym">Pinctada martensii</name>
    <dbReference type="NCBI Taxonomy" id="66713"/>
    <lineage>
        <taxon>Eukaryota</taxon>
        <taxon>Metazoa</taxon>
        <taxon>Spiralia</taxon>
        <taxon>Lophotrochozoa</taxon>
        <taxon>Mollusca</taxon>
        <taxon>Bivalvia</taxon>
        <taxon>Autobranchia</taxon>
        <taxon>Pteriomorphia</taxon>
        <taxon>Pterioida</taxon>
        <taxon>Pterioidea</taxon>
        <taxon>Pteriidae</taxon>
        <taxon>Pinctada</taxon>
    </lineage>
</organism>
<reference evidence="5" key="1">
    <citation type="submission" date="2019-08" db="EMBL/GenBank/DDBJ databases">
        <title>The improved chromosome-level genome for the pearl oyster Pinctada fucata martensii using PacBio sequencing and Hi-C.</title>
        <authorList>
            <person name="Zheng Z."/>
        </authorList>
    </citation>
    <scope>NUCLEOTIDE SEQUENCE</scope>
    <source>
        <strain evidence="5">ZZ-2019</strain>
        <tissue evidence="5">Adductor muscle</tissue>
    </source>
</reference>
<comment type="subcellular location">
    <subcellularLocation>
        <location evidence="1">Secreted</location>
    </subcellularLocation>
</comment>
<dbReference type="PANTHER" id="PTHR22923:SF116">
    <property type="entry name" value="C1Q DOMAIN-CONTAINING PROTEIN"/>
    <property type="match status" value="1"/>
</dbReference>
<sequence>IVYDKVITNTGNGYNKTTGIFTCPVSGTYVFTWSAMSRTQKQYCYSHIYHNGHKLMMTYSFEANGGDHEVASNTMVLSLKLDDRVWIGTITCYYGFGYPYTGFSGWKL</sequence>
<dbReference type="PROSITE" id="PS50871">
    <property type="entry name" value="C1Q"/>
    <property type="match status" value="1"/>
</dbReference>
<feature type="non-terminal residue" evidence="5">
    <location>
        <position position="1"/>
    </location>
</feature>
<protein>
    <recommendedName>
        <fullName evidence="4">C1q domain-containing protein</fullName>
    </recommendedName>
</protein>
<feature type="domain" description="C1q" evidence="4">
    <location>
        <begin position="1"/>
        <end position="108"/>
    </location>
</feature>
<evidence type="ECO:0000256" key="1">
    <source>
        <dbReference type="ARBA" id="ARBA00004613"/>
    </source>
</evidence>
<evidence type="ECO:0000313" key="6">
    <source>
        <dbReference type="Proteomes" id="UP001186944"/>
    </source>
</evidence>
<dbReference type="PANTHER" id="PTHR22923">
    <property type="entry name" value="CEREBELLIN-RELATED"/>
    <property type="match status" value="1"/>
</dbReference>
<keyword evidence="6" id="KW-1185">Reference proteome</keyword>
<dbReference type="EMBL" id="VSWD01000001">
    <property type="protein sequence ID" value="KAK3109087.1"/>
    <property type="molecule type" value="Genomic_DNA"/>
</dbReference>
<name>A0AA88YP77_PINIB</name>
<evidence type="ECO:0000256" key="2">
    <source>
        <dbReference type="ARBA" id="ARBA00022525"/>
    </source>
</evidence>
<dbReference type="InterPro" id="IPR050822">
    <property type="entry name" value="Cerebellin_Synaptic_Org"/>
</dbReference>
<dbReference type="SMART" id="SM00110">
    <property type="entry name" value="C1Q"/>
    <property type="match status" value="1"/>
</dbReference>
<keyword evidence="2" id="KW-0964">Secreted</keyword>
<dbReference type="SUPFAM" id="SSF49842">
    <property type="entry name" value="TNF-like"/>
    <property type="match status" value="1"/>
</dbReference>
<dbReference type="InterPro" id="IPR008983">
    <property type="entry name" value="Tumour_necrosis_fac-like_dom"/>
</dbReference>
<evidence type="ECO:0000256" key="3">
    <source>
        <dbReference type="ARBA" id="ARBA00022729"/>
    </source>
</evidence>
<dbReference type="Proteomes" id="UP001186944">
    <property type="component" value="Unassembled WGS sequence"/>
</dbReference>
<comment type="caution">
    <text evidence="5">The sequence shown here is derived from an EMBL/GenBank/DDBJ whole genome shotgun (WGS) entry which is preliminary data.</text>
</comment>
<dbReference type="Gene3D" id="2.60.120.40">
    <property type="match status" value="1"/>
</dbReference>
<dbReference type="PRINTS" id="PR00007">
    <property type="entry name" value="COMPLEMNTC1Q"/>
</dbReference>
<evidence type="ECO:0000259" key="4">
    <source>
        <dbReference type="PROSITE" id="PS50871"/>
    </source>
</evidence>
<proteinExistence type="predicted"/>
<gene>
    <name evidence="5" type="ORF">FSP39_022719</name>
</gene>
<accession>A0AA88YP77</accession>
<dbReference type="InterPro" id="IPR001073">
    <property type="entry name" value="C1q_dom"/>
</dbReference>
<dbReference type="GO" id="GO:0005576">
    <property type="term" value="C:extracellular region"/>
    <property type="evidence" value="ECO:0007669"/>
    <property type="project" value="UniProtKB-SubCell"/>
</dbReference>
<dbReference type="Pfam" id="PF00386">
    <property type="entry name" value="C1q"/>
    <property type="match status" value="1"/>
</dbReference>
<evidence type="ECO:0000313" key="5">
    <source>
        <dbReference type="EMBL" id="KAK3109087.1"/>
    </source>
</evidence>